<dbReference type="AlphaFoldDB" id="A0A674IYS1"/>
<dbReference type="GO" id="GO:0042802">
    <property type="term" value="F:identical protein binding"/>
    <property type="evidence" value="ECO:0007669"/>
    <property type="project" value="Ensembl"/>
</dbReference>
<dbReference type="GO" id="GO:0043567">
    <property type="term" value="P:regulation of insulin-like growth factor receptor signaling pathway"/>
    <property type="evidence" value="ECO:0007669"/>
    <property type="project" value="TreeGrafter"/>
</dbReference>
<reference evidence="10" key="1">
    <citation type="submission" date="2025-08" db="UniProtKB">
        <authorList>
            <consortium name="Ensembl"/>
        </authorList>
    </citation>
    <scope>IDENTIFICATION</scope>
</reference>
<dbReference type="InterPro" id="IPR009030">
    <property type="entry name" value="Growth_fac_rcpt_cys_sf"/>
</dbReference>
<keyword evidence="11" id="KW-1185">Reference proteome</keyword>
<dbReference type="GO" id="GO:0031994">
    <property type="term" value="F:insulin-like growth factor I binding"/>
    <property type="evidence" value="ECO:0007669"/>
    <property type="project" value="TreeGrafter"/>
</dbReference>
<dbReference type="PROSITE" id="PS51162">
    <property type="entry name" value="THYROGLOBULIN_1_2"/>
    <property type="match status" value="1"/>
</dbReference>
<evidence type="ECO:0000313" key="11">
    <source>
        <dbReference type="Proteomes" id="UP000472274"/>
    </source>
</evidence>
<dbReference type="PROSITE" id="PS51323">
    <property type="entry name" value="IGFBP_N_2"/>
    <property type="match status" value="1"/>
</dbReference>
<dbReference type="SMART" id="SM00211">
    <property type="entry name" value="TY"/>
    <property type="match status" value="1"/>
</dbReference>
<dbReference type="GO" id="GO:0031995">
    <property type="term" value="F:insulin-like growth factor II binding"/>
    <property type="evidence" value="ECO:0007669"/>
    <property type="project" value="Ensembl"/>
</dbReference>
<protein>
    <submittedName>
        <fullName evidence="10">Insulin like growth factor binding protein 6</fullName>
    </submittedName>
</protein>
<dbReference type="PRINTS" id="PR01976">
    <property type="entry name" value="IGFBPFAMILY"/>
</dbReference>
<name>A0A674IYS1_9SAUR</name>
<sequence length="267" mass="27932">MLPGCWLVSALLLAPGSWGARGQCPSCEDGDPPACAPRAGCRAPERAAAAPPDSAKAPREACGEKGCARALGEPCGVYSPSCARGLRCIPRAGERTPLHALLHGKGVCRAVGGRKGSRNHTEPEPPAAPGSVSLSSAGESRKESRRVSHPTLAPLAPQHHGPLTEANGGKDQLHQISLSSDGKPDLETVRCRRGQGQGKHLKAPLYLSGEDIFIPNCDTKGFYRKKQCRASKGQRRGQCWCVDKKGHPLAGSGGLEGNPHCLPNGSD</sequence>
<gene>
    <name evidence="10" type="primary">IGFBP6</name>
</gene>
<comment type="subcellular location">
    <subcellularLocation>
        <location evidence="1">Secreted</location>
    </subcellularLocation>
</comment>
<keyword evidence="4" id="KW-0340">Growth factor binding</keyword>
<feature type="signal peptide" evidence="7">
    <location>
        <begin position="1"/>
        <end position="19"/>
    </location>
</feature>
<comment type="caution">
    <text evidence="5">Lacks conserved residue(s) required for the propagation of feature annotation.</text>
</comment>
<evidence type="ECO:0000256" key="7">
    <source>
        <dbReference type="SAM" id="SignalP"/>
    </source>
</evidence>
<dbReference type="InParanoid" id="A0A674IYS1"/>
<dbReference type="PROSITE" id="PS00484">
    <property type="entry name" value="THYROGLOBULIN_1_1"/>
    <property type="match status" value="1"/>
</dbReference>
<dbReference type="FunFam" id="4.10.40.20:FF:000005">
    <property type="entry name" value="Insulin-like growth factor-binding protein 6"/>
    <property type="match status" value="1"/>
</dbReference>
<keyword evidence="7" id="KW-0732">Signal</keyword>
<dbReference type="GO" id="GO:0042568">
    <property type="term" value="C:insulin-like growth factor binary complex"/>
    <property type="evidence" value="ECO:0007669"/>
    <property type="project" value="Ensembl"/>
</dbReference>
<dbReference type="Gene3D" id="4.10.40.20">
    <property type="match status" value="1"/>
</dbReference>
<feature type="chain" id="PRO_5025455414" evidence="7">
    <location>
        <begin position="20"/>
        <end position="267"/>
    </location>
</feature>
<dbReference type="Ensembl" id="ENSTMTT00000013947.1">
    <property type="protein sequence ID" value="ENSTMTP00000013483.1"/>
    <property type="gene ID" value="ENSTMTG00000009683.1"/>
</dbReference>
<evidence type="ECO:0000256" key="3">
    <source>
        <dbReference type="ARBA" id="ARBA00023157"/>
    </source>
</evidence>
<feature type="domain" description="Thyroglobulin type-1" evidence="8">
    <location>
        <begin position="188"/>
        <end position="261"/>
    </location>
</feature>
<evidence type="ECO:0000256" key="4">
    <source>
        <dbReference type="ARBA" id="ARBA00023183"/>
    </source>
</evidence>
<evidence type="ECO:0000256" key="6">
    <source>
        <dbReference type="SAM" id="MobiDB-lite"/>
    </source>
</evidence>
<dbReference type="SUPFAM" id="SSF57184">
    <property type="entry name" value="Growth factor receptor domain"/>
    <property type="match status" value="1"/>
</dbReference>
<evidence type="ECO:0000259" key="8">
    <source>
        <dbReference type="PROSITE" id="PS51162"/>
    </source>
</evidence>
<evidence type="ECO:0000256" key="5">
    <source>
        <dbReference type="PROSITE-ProRule" id="PRU00500"/>
    </source>
</evidence>
<dbReference type="PANTHER" id="PTHR11551">
    <property type="entry name" value="INSULIN-LIKE GROWTH FACTOR BINDING PROTEIN"/>
    <property type="match status" value="1"/>
</dbReference>
<dbReference type="CDD" id="cd00191">
    <property type="entry name" value="TY"/>
    <property type="match status" value="1"/>
</dbReference>
<dbReference type="SUPFAM" id="SSF57610">
    <property type="entry name" value="Thyroglobulin type-1 domain"/>
    <property type="match status" value="1"/>
</dbReference>
<evidence type="ECO:0000313" key="10">
    <source>
        <dbReference type="Ensembl" id="ENSTMTP00000013483.1"/>
    </source>
</evidence>
<dbReference type="GeneTree" id="ENSGT00940000160528"/>
<dbReference type="GO" id="GO:0016477">
    <property type="term" value="P:cell migration"/>
    <property type="evidence" value="ECO:0007669"/>
    <property type="project" value="Ensembl"/>
</dbReference>
<dbReference type="SMART" id="SM00121">
    <property type="entry name" value="IB"/>
    <property type="match status" value="1"/>
</dbReference>
<dbReference type="Proteomes" id="UP000472274">
    <property type="component" value="Unplaced"/>
</dbReference>
<accession>A0A674IYS1</accession>
<dbReference type="Pfam" id="PF00086">
    <property type="entry name" value="Thyroglobulin_1"/>
    <property type="match status" value="1"/>
</dbReference>
<dbReference type="InterPro" id="IPR022321">
    <property type="entry name" value="IGFBP_1-6_chordata"/>
</dbReference>
<dbReference type="InterPro" id="IPR000867">
    <property type="entry name" value="IGFBP-like"/>
</dbReference>
<feature type="disulfide bond" evidence="5">
    <location>
        <begin position="241"/>
        <end position="261"/>
    </location>
</feature>
<dbReference type="Gene3D" id="4.10.800.10">
    <property type="entry name" value="Thyroglobulin type-1"/>
    <property type="match status" value="1"/>
</dbReference>
<feature type="region of interest" description="Disordered" evidence="6">
    <location>
        <begin position="112"/>
        <end position="169"/>
    </location>
</feature>
<dbReference type="GO" id="GO:0001968">
    <property type="term" value="F:fibronectin binding"/>
    <property type="evidence" value="ECO:0007669"/>
    <property type="project" value="TreeGrafter"/>
</dbReference>
<dbReference type="InterPro" id="IPR036857">
    <property type="entry name" value="Thyroglobulin_1_sf"/>
</dbReference>
<dbReference type="PANTHER" id="PTHR11551:SF27">
    <property type="entry name" value="INSULIN-LIKE GROWTH FACTOR BINDING PROTEIN 6A PRECURSOR-RELATED"/>
    <property type="match status" value="1"/>
</dbReference>
<evidence type="ECO:0000256" key="2">
    <source>
        <dbReference type="ARBA" id="ARBA00022525"/>
    </source>
</evidence>
<keyword evidence="2" id="KW-0964">Secreted</keyword>
<feature type="region of interest" description="Disordered" evidence="6">
    <location>
        <begin position="248"/>
        <end position="267"/>
    </location>
</feature>
<organism evidence="10 11">
    <name type="scientific">Terrapene triunguis</name>
    <name type="common">Three-toed box turtle</name>
    <dbReference type="NCBI Taxonomy" id="2587831"/>
    <lineage>
        <taxon>Eukaryota</taxon>
        <taxon>Metazoa</taxon>
        <taxon>Chordata</taxon>
        <taxon>Craniata</taxon>
        <taxon>Vertebrata</taxon>
        <taxon>Euteleostomi</taxon>
        <taxon>Archelosauria</taxon>
        <taxon>Testudinata</taxon>
        <taxon>Testudines</taxon>
        <taxon>Cryptodira</taxon>
        <taxon>Durocryptodira</taxon>
        <taxon>Testudinoidea</taxon>
        <taxon>Emydidae</taxon>
        <taxon>Terrapene</taxon>
    </lineage>
</organism>
<evidence type="ECO:0000256" key="1">
    <source>
        <dbReference type="ARBA" id="ARBA00004613"/>
    </source>
</evidence>
<reference evidence="10" key="2">
    <citation type="submission" date="2025-09" db="UniProtKB">
        <authorList>
            <consortium name="Ensembl"/>
        </authorList>
    </citation>
    <scope>IDENTIFICATION</scope>
</reference>
<feature type="domain" description="IGFBP N-terminal" evidence="9">
    <location>
        <begin position="27"/>
        <end position="111"/>
    </location>
</feature>
<dbReference type="InterPro" id="IPR000716">
    <property type="entry name" value="Thyroglobulin_1"/>
</dbReference>
<proteinExistence type="predicted"/>
<keyword evidence="3 5" id="KW-1015">Disulfide bond</keyword>
<dbReference type="GO" id="GO:0032874">
    <property type="term" value="P:positive regulation of stress-activated MAPK cascade"/>
    <property type="evidence" value="ECO:0007669"/>
    <property type="project" value="Ensembl"/>
</dbReference>
<evidence type="ECO:0000259" key="9">
    <source>
        <dbReference type="PROSITE" id="PS51323"/>
    </source>
</evidence>